<evidence type="ECO:0000256" key="6">
    <source>
        <dbReference type="ARBA" id="ARBA00023239"/>
    </source>
</evidence>
<keyword evidence="7" id="KW-0511">Multifunctional enzyme</keyword>
<dbReference type="InterPro" id="IPR052054">
    <property type="entry name" value="Oxidative_DNA_repair_enzyme"/>
</dbReference>
<dbReference type="InterPro" id="IPR023170">
    <property type="entry name" value="HhH_base_excis_C"/>
</dbReference>
<keyword evidence="11" id="KW-1185">Reference proteome</keyword>
<dbReference type="GO" id="GO:0003684">
    <property type="term" value="F:damaged DNA binding"/>
    <property type="evidence" value="ECO:0007669"/>
    <property type="project" value="InterPro"/>
</dbReference>
<name>A0A183PMG9_9TREM</name>
<dbReference type="EMBL" id="UZAL01036007">
    <property type="protein sequence ID" value="VDP68908.1"/>
    <property type="molecule type" value="Genomic_DNA"/>
</dbReference>
<dbReference type="Proteomes" id="UP000269396">
    <property type="component" value="Unassembled WGS sequence"/>
</dbReference>
<dbReference type="GO" id="GO:0034039">
    <property type="term" value="F:8-oxo-7,8-dihydroguanine DNA N-glycosylase activity"/>
    <property type="evidence" value="ECO:0007669"/>
    <property type="project" value="TreeGrafter"/>
</dbReference>
<dbReference type="InterPro" id="IPR003265">
    <property type="entry name" value="HhH-GPD_domain"/>
</dbReference>
<accession>A0A183PMG9</accession>
<reference evidence="10 11" key="1">
    <citation type="submission" date="2018-11" db="EMBL/GenBank/DDBJ databases">
        <authorList>
            <consortium name="Pathogen Informatics"/>
        </authorList>
    </citation>
    <scope>NUCLEOTIDE SEQUENCE [LARGE SCALE GENOMIC DNA]</scope>
    <source>
        <strain>Denwood</strain>
        <strain evidence="11">Zambia</strain>
    </source>
</reference>
<dbReference type="GO" id="GO:0006289">
    <property type="term" value="P:nucleotide-excision repair"/>
    <property type="evidence" value="ECO:0007669"/>
    <property type="project" value="InterPro"/>
</dbReference>
<keyword evidence="5" id="KW-0234">DNA repair</keyword>
<evidence type="ECO:0000256" key="9">
    <source>
        <dbReference type="ARBA" id="ARBA00044632"/>
    </source>
</evidence>
<dbReference type="Gene3D" id="1.10.1670.10">
    <property type="entry name" value="Helix-hairpin-Helix base-excision DNA repair enzymes (C-terminal)"/>
    <property type="match status" value="1"/>
</dbReference>
<evidence type="ECO:0000256" key="7">
    <source>
        <dbReference type="ARBA" id="ARBA00023268"/>
    </source>
</evidence>
<gene>
    <name evidence="10" type="ORF">SMTD_LOCUS15553</name>
</gene>
<evidence type="ECO:0000256" key="3">
    <source>
        <dbReference type="ARBA" id="ARBA00022763"/>
    </source>
</evidence>
<comment type="catalytic activity">
    <reaction evidence="9">
        <text>2'-deoxyribonucleotide-(2'-deoxyribose 5'-phosphate)-2'-deoxyribonucleotide-DNA = a 3'-end 2'-deoxyribonucleotide-(2,3-dehydro-2,3-deoxyribose 5'-phosphate)-DNA + a 5'-end 5'-phospho-2'-deoxyribonucleoside-DNA + H(+)</text>
        <dbReference type="Rhea" id="RHEA:66592"/>
        <dbReference type="Rhea" id="RHEA-COMP:13180"/>
        <dbReference type="Rhea" id="RHEA-COMP:16897"/>
        <dbReference type="Rhea" id="RHEA-COMP:17067"/>
        <dbReference type="ChEBI" id="CHEBI:15378"/>
        <dbReference type="ChEBI" id="CHEBI:136412"/>
        <dbReference type="ChEBI" id="CHEBI:157695"/>
        <dbReference type="ChEBI" id="CHEBI:167181"/>
        <dbReference type="EC" id="4.2.99.18"/>
    </reaction>
</comment>
<evidence type="ECO:0000256" key="5">
    <source>
        <dbReference type="ARBA" id="ARBA00023204"/>
    </source>
</evidence>
<evidence type="ECO:0000256" key="8">
    <source>
        <dbReference type="ARBA" id="ARBA00023295"/>
    </source>
</evidence>
<comment type="similarity">
    <text evidence="1">Belongs to the type-1 OGG1 family.</text>
</comment>
<dbReference type="PANTHER" id="PTHR10242">
    <property type="entry name" value="8-OXOGUANINE DNA GLYCOSYLASE"/>
    <property type="match status" value="1"/>
</dbReference>
<dbReference type="Pfam" id="PF07934">
    <property type="entry name" value="OGG_N"/>
    <property type="match status" value="1"/>
</dbReference>
<evidence type="ECO:0000256" key="1">
    <source>
        <dbReference type="ARBA" id="ARBA00010679"/>
    </source>
</evidence>
<dbReference type="CDD" id="cd00056">
    <property type="entry name" value="ENDO3c"/>
    <property type="match status" value="1"/>
</dbReference>
<dbReference type="InterPro" id="IPR011257">
    <property type="entry name" value="DNA_glycosylase"/>
</dbReference>
<evidence type="ECO:0000256" key="4">
    <source>
        <dbReference type="ARBA" id="ARBA00022801"/>
    </source>
</evidence>
<evidence type="ECO:0000313" key="10">
    <source>
        <dbReference type="EMBL" id="VDP68908.1"/>
    </source>
</evidence>
<dbReference type="Gene3D" id="3.30.310.40">
    <property type="match status" value="1"/>
</dbReference>
<dbReference type="GO" id="GO:0140078">
    <property type="term" value="F:class I DNA-(apurinic or apyrimidinic site) endonuclease activity"/>
    <property type="evidence" value="ECO:0007669"/>
    <property type="project" value="UniProtKB-EC"/>
</dbReference>
<keyword evidence="8" id="KW-0326">Glycosidase</keyword>
<evidence type="ECO:0000313" key="11">
    <source>
        <dbReference type="Proteomes" id="UP000269396"/>
    </source>
</evidence>
<dbReference type="PANTHER" id="PTHR10242:SF2">
    <property type="entry name" value="N-GLYCOSYLASE_DNA LYASE"/>
    <property type="match status" value="1"/>
</dbReference>
<sequence>MRQVKNWHSIPVDPQDFNLFSTLNSGQAFRWIFNSTLNEWHGVINGHLWRLRQMKDSNPVEYYFEKNLGIKLNDVPFDLRDYFRLDMNLSDLVKEWSLKDEWFENRFSKNCQMDTARGLRLLRQDPEETLFSFITSANNNLTRITKLLCKLCSEYGNPLLAANWLLNNGGRSRLLELRSMSHFEAQAFLLQIPGVGKKVADCICLMSLDKLNVVPIDVHMHRVAREKGIPEASCKNMTTKSYDIISKSLSDFWGNYSGWAQTVGFHLLHTILYNLFM</sequence>
<dbReference type="AlphaFoldDB" id="A0A183PMG9"/>
<proteinExistence type="inferred from homology"/>
<dbReference type="InterPro" id="IPR012904">
    <property type="entry name" value="OGG_N"/>
</dbReference>
<dbReference type="EC" id="4.2.99.18" evidence="2"/>
<dbReference type="GO" id="GO:0006285">
    <property type="term" value="P:base-excision repair, AP site formation"/>
    <property type="evidence" value="ECO:0007669"/>
    <property type="project" value="TreeGrafter"/>
</dbReference>
<keyword evidence="6" id="KW-0456">Lyase</keyword>
<dbReference type="GO" id="GO:0005634">
    <property type="term" value="C:nucleus"/>
    <property type="evidence" value="ECO:0007669"/>
    <property type="project" value="TreeGrafter"/>
</dbReference>
<dbReference type="SUPFAM" id="SSF48150">
    <property type="entry name" value="DNA-glycosylase"/>
    <property type="match status" value="1"/>
</dbReference>
<dbReference type="SUPFAM" id="SSF55945">
    <property type="entry name" value="TATA-box binding protein-like"/>
    <property type="match status" value="1"/>
</dbReference>
<evidence type="ECO:0000256" key="2">
    <source>
        <dbReference type="ARBA" id="ARBA00012720"/>
    </source>
</evidence>
<dbReference type="STRING" id="31246.A0A183PMG9"/>
<keyword evidence="3" id="KW-0227">DNA damage</keyword>
<dbReference type="Gene3D" id="1.10.340.30">
    <property type="entry name" value="Hypothetical protein, domain 2"/>
    <property type="match status" value="2"/>
</dbReference>
<dbReference type="SMART" id="SM00478">
    <property type="entry name" value="ENDO3c"/>
    <property type="match status" value="1"/>
</dbReference>
<protein>
    <recommendedName>
        <fullName evidence="2">DNA-(apurinic or apyrimidinic site) lyase</fullName>
        <ecNumber evidence="2">4.2.99.18</ecNumber>
    </recommendedName>
</protein>
<organism evidence="10 11">
    <name type="scientific">Schistosoma mattheei</name>
    <dbReference type="NCBI Taxonomy" id="31246"/>
    <lineage>
        <taxon>Eukaryota</taxon>
        <taxon>Metazoa</taxon>
        <taxon>Spiralia</taxon>
        <taxon>Lophotrochozoa</taxon>
        <taxon>Platyhelminthes</taxon>
        <taxon>Trematoda</taxon>
        <taxon>Digenea</taxon>
        <taxon>Strigeidida</taxon>
        <taxon>Schistosomatoidea</taxon>
        <taxon>Schistosomatidae</taxon>
        <taxon>Schistosoma</taxon>
    </lineage>
</organism>
<keyword evidence="4" id="KW-0378">Hydrolase</keyword>